<evidence type="ECO:0000313" key="1">
    <source>
        <dbReference type="EMBL" id="BAI69011.1"/>
    </source>
</evidence>
<evidence type="ECO:0000313" key="2">
    <source>
        <dbReference type="Proteomes" id="UP000002574"/>
    </source>
</evidence>
<sequence>MAVIFDYDEKTGKITLTRVVDITPYLRANYEERKEIGKGISKSKVWRKVASIPIDVLISHGIDINDDEAIKDFIKKHPEYRTSEGGF</sequence>
<keyword evidence="2" id="KW-1185">Reference proteome</keyword>
<dbReference type="KEGG" id="hth:HTH_0549"/>
<dbReference type="RefSeq" id="WP_012963193.1">
    <property type="nucleotide sequence ID" value="NC_013799.1"/>
</dbReference>
<proteinExistence type="predicted"/>
<dbReference type="STRING" id="608538.HTH_0549"/>
<dbReference type="EMBL" id="AP011112">
    <property type="protein sequence ID" value="BAI69011.1"/>
    <property type="molecule type" value="Genomic_DNA"/>
</dbReference>
<gene>
    <name evidence="1" type="ordered locus">HTH_0549</name>
</gene>
<dbReference type="PATRIC" id="fig|608538.5.peg.551"/>
<protein>
    <submittedName>
        <fullName evidence="1">Uncharacterized protein</fullName>
    </submittedName>
</protein>
<name>D3DGQ9_HYDTT</name>
<dbReference type="OrthoDB" id="9648175at2"/>
<organism evidence="1 2">
    <name type="scientific">Hydrogenobacter thermophilus (strain DSM 6534 / IAM 12695 / TK-6)</name>
    <dbReference type="NCBI Taxonomy" id="608538"/>
    <lineage>
        <taxon>Bacteria</taxon>
        <taxon>Pseudomonadati</taxon>
        <taxon>Aquificota</taxon>
        <taxon>Aquificia</taxon>
        <taxon>Aquificales</taxon>
        <taxon>Aquificaceae</taxon>
        <taxon>Hydrogenobacter</taxon>
    </lineage>
</organism>
<dbReference type="Proteomes" id="UP000002574">
    <property type="component" value="Chromosome"/>
</dbReference>
<reference evidence="1 2" key="1">
    <citation type="journal article" date="2010" name="J. Bacteriol.">
        <title>Complete genome sequence of the thermophilic, obligately chemolithoautotrophic hydrogen-oxidizing bacterium Hydrogenobacter thermophilus TK-6.</title>
        <authorList>
            <person name="Arai H."/>
            <person name="Kanbe H."/>
            <person name="Ishii M."/>
            <person name="Igarashi Y."/>
        </authorList>
    </citation>
    <scope>NUCLEOTIDE SEQUENCE [LARGE SCALE GENOMIC DNA]</scope>
    <source>
        <strain evidence="2">DSM 6534 / IAM 12695 / TK-6 [Tokyo]</strain>
    </source>
</reference>
<dbReference type="KEGG" id="hte:Hydth_0547"/>
<dbReference type="AlphaFoldDB" id="D3DGQ9"/>
<accession>D3DGQ9</accession>